<proteinExistence type="predicted"/>
<keyword evidence="3" id="KW-1185">Reference proteome</keyword>
<accession>A0A9P5X393</accession>
<dbReference type="OrthoDB" id="2752889at2759"/>
<comment type="caution">
    <text evidence="2">The sequence shown here is derived from an EMBL/GenBank/DDBJ whole genome shotgun (WGS) entry which is preliminary data.</text>
</comment>
<reference evidence="2" key="1">
    <citation type="submission" date="2020-11" db="EMBL/GenBank/DDBJ databases">
        <authorList>
            <consortium name="DOE Joint Genome Institute"/>
            <person name="Ahrendt S."/>
            <person name="Riley R."/>
            <person name="Andreopoulos W."/>
            <person name="Labutti K."/>
            <person name="Pangilinan J."/>
            <person name="Ruiz-Duenas F.J."/>
            <person name="Barrasa J.M."/>
            <person name="Sanchez-Garcia M."/>
            <person name="Camarero S."/>
            <person name="Miyauchi S."/>
            <person name="Serrano A."/>
            <person name="Linde D."/>
            <person name="Babiker R."/>
            <person name="Drula E."/>
            <person name="Ayuso-Fernandez I."/>
            <person name="Pacheco R."/>
            <person name="Padilla G."/>
            <person name="Ferreira P."/>
            <person name="Barriuso J."/>
            <person name="Kellner H."/>
            <person name="Castanera R."/>
            <person name="Alfaro M."/>
            <person name="Ramirez L."/>
            <person name="Pisabarro A.G."/>
            <person name="Kuo A."/>
            <person name="Tritt A."/>
            <person name="Lipzen A."/>
            <person name="He G."/>
            <person name="Yan M."/>
            <person name="Ng V."/>
            <person name="Cullen D."/>
            <person name="Martin F."/>
            <person name="Rosso M.-N."/>
            <person name="Henrissat B."/>
            <person name="Hibbett D."/>
            <person name="Martinez A.T."/>
            <person name="Grigoriev I.V."/>
        </authorList>
    </citation>
    <scope>NUCLEOTIDE SEQUENCE</scope>
    <source>
        <strain evidence="2">MF-IS2</strain>
    </source>
</reference>
<dbReference type="Proteomes" id="UP000807342">
    <property type="component" value="Unassembled WGS sequence"/>
</dbReference>
<evidence type="ECO:0000256" key="1">
    <source>
        <dbReference type="SAM" id="Phobius"/>
    </source>
</evidence>
<name>A0A9P5X393_9AGAR</name>
<evidence type="ECO:0000313" key="2">
    <source>
        <dbReference type="EMBL" id="KAF9443698.1"/>
    </source>
</evidence>
<protein>
    <submittedName>
        <fullName evidence="2">Uncharacterized protein</fullName>
    </submittedName>
</protein>
<feature type="transmembrane region" description="Helical" evidence="1">
    <location>
        <begin position="21"/>
        <end position="37"/>
    </location>
</feature>
<dbReference type="EMBL" id="MU151443">
    <property type="protein sequence ID" value="KAF9443698.1"/>
    <property type="molecule type" value="Genomic_DNA"/>
</dbReference>
<keyword evidence="1" id="KW-0812">Transmembrane</keyword>
<gene>
    <name evidence="2" type="ORF">P691DRAFT_808461</name>
</gene>
<sequence length="87" mass="10083">MGYLDLAHGIWRFTYWADKGFRCNAIFLALVGWVVYLRPGLGWSVVCEIGVVSGLVCWGFWVVEMRRRGVLLEDDDRMSVYLGMTRF</sequence>
<feature type="transmembrane region" description="Helical" evidence="1">
    <location>
        <begin position="43"/>
        <end position="63"/>
    </location>
</feature>
<organism evidence="2 3">
    <name type="scientific">Macrolepiota fuliginosa MF-IS2</name>
    <dbReference type="NCBI Taxonomy" id="1400762"/>
    <lineage>
        <taxon>Eukaryota</taxon>
        <taxon>Fungi</taxon>
        <taxon>Dikarya</taxon>
        <taxon>Basidiomycota</taxon>
        <taxon>Agaricomycotina</taxon>
        <taxon>Agaricomycetes</taxon>
        <taxon>Agaricomycetidae</taxon>
        <taxon>Agaricales</taxon>
        <taxon>Agaricineae</taxon>
        <taxon>Agaricaceae</taxon>
        <taxon>Macrolepiota</taxon>
    </lineage>
</organism>
<keyword evidence="1" id="KW-1133">Transmembrane helix</keyword>
<keyword evidence="1" id="KW-0472">Membrane</keyword>
<evidence type="ECO:0000313" key="3">
    <source>
        <dbReference type="Proteomes" id="UP000807342"/>
    </source>
</evidence>
<dbReference type="AlphaFoldDB" id="A0A9P5X393"/>